<evidence type="ECO:0000256" key="7">
    <source>
        <dbReference type="ARBA" id="ARBA00022490"/>
    </source>
</evidence>
<dbReference type="GO" id="GO:0004177">
    <property type="term" value="F:aminopeptidase activity"/>
    <property type="evidence" value="ECO:0007669"/>
    <property type="project" value="UniProtKB-KW"/>
</dbReference>
<dbReference type="InterPro" id="IPR039461">
    <property type="entry name" value="Peptidase_M49"/>
</dbReference>
<dbReference type="Proteomes" id="UP001187531">
    <property type="component" value="Unassembled WGS sequence"/>
</dbReference>
<keyword evidence="12" id="KW-0482">Metalloprotease</keyword>
<evidence type="ECO:0000313" key="15">
    <source>
        <dbReference type="EMBL" id="KAK2707503.1"/>
    </source>
</evidence>
<dbReference type="GO" id="GO:0046872">
    <property type="term" value="F:metal ion binding"/>
    <property type="evidence" value="ECO:0007669"/>
    <property type="project" value="UniProtKB-KW"/>
</dbReference>
<keyword evidence="8" id="KW-0645">Protease</keyword>
<proteinExistence type="inferred from homology"/>
<evidence type="ECO:0000256" key="8">
    <source>
        <dbReference type="ARBA" id="ARBA00022670"/>
    </source>
</evidence>
<name>A0AA88KUG1_ARTSF</name>
<keyword evidence="6" id="KW-0031">Aminopeptidase</keyword>
<comment type="caution">
    <text evidence="15">The sequence shown here is derived from an EMBL/GenBank/DDBJ whole genome shotgun (WGS) entry which is preliminary data.</text>
</comment>
<organism evidence="15 16">
    <name type="scientific">Artemia franciscana</name>
    <name type="common">Brine shrimp</name>
    <name type="synonym">Artemia sanfranciscana</name>
    <dbReference type="NCBI Taxonomy" id="6661"/>
    <lineage>
        <taxon>Eukaryota</taxon>
        <taxon>Metazoa</taxon>
        <taxon>Ecdysozoa</taxon>
        <taxon>Arthropoda</taxon>
        <taxon>Crustacea</taxon>
        <taxon>Branchiopoda</taxon>
        <taxon>Anostraca</taxon>
        <taxon>Artemiidae</taxon>
        <taxon>Artemia</taxon>
    </lineage>
</organism>
<keyword evidence="7" id="KW-0963">Cytoplasm</keyword>
<comment type="cofactor">
    <cofactor evidence="2">
        <name>Zn(2+)</name>
        <dbReference type="ChEBI" id="CHEBI:29105"/>
    </cofactor>
</comment>
<evidence type="ECO:0000256" key="14">
    <source>
        <dbReference type="ARBA" id="ARBA00032119"/>
    </source>
</evidence>
<keyword evidence="11" id="KW-0862">Zinc</keyword>
<dbReference type="GO" id="GO:0008239">
    <property type="term" value="F:dipeptidyl-peptidase activity"/>
    <property type="evidence" value="ECO:0007669"/>
    <property type="project" value="UniProtKB-EC"/>
</dbReference>
<feature type="non-terminal residue" evidence="15">
    <location>
        <position position="1"/>
    </location>
</feature>
<evidence type="ECO:0000256" key="10">
    <source>
        <dbReference type="ARBA" id="ARBA00022801"/>
    </source>
</evidence>
<evidence type="ECO:0000256" key="13">
    <source>
        <dbReference type="ARBA" id="ARBA00031288"/>
    </source>
</evidence>
<evidence type="ECO:0000256" key="3">
    <source>
        <dbReference type="ARBA" id="ARBA00004496"/>
    </source>
</evidence>
<dbReference type="Pfam" id="PF03571">
    <property type="entry name" value="Peptidase_M49"/>
    <property type="match status" value="1"/>
</dbReference>
<dbReference type="EC" id="3.4.14.4" evidence="5"/>
<comment type="catalytic activity">
    <reaction evidence="1">
        <text>Release of an N-terminal dipeptide from a peptide comprising four or more residues, with broad specificity. Also acts on dipeptidyl 2-naphthylamides.</text>
        <dbReference type="EC" id="3.4.14.4"/>
    </reaction>
</comment>
<keyword evidence="9" id="KW-0479">Metal-binding</keyword>
<dbReference type="GO" id="GO:0008237">
    <property type="term" value="F:metallopeptidase activity"/>
    <property type="evidence" value="ECO:0007669"/>
    <property type="project" value="UniProtKB-KW"/>
</dbReference>
<gene>
    <name evidence="15" type="ORF">QYM36_015267</name>
</gene>
<dbReference type="PANTHER" id="PTHR23422">
    <property type="entry name" value="DIPEPTIDYL PEPTIDASE III-RELATED"/>
    <property type="match status" value="1"/>
</dbReference>
<keyword evidence="10" id="KW-0378">Hydrolase</keyword>
<evidence type="ECO:0000256" key="5">
    <source>
        <dbReference type="ARBA" id="ARBA00012063"/>
    </source>
</evidence>
<dbReference type="FunFam" id="3.30.540.30:FF:000001">
    <property type="entry name" value="Dipeptidyl peptidase 3"/>
    <property type="match status" value="1"/>
</dbReference>
<evidence type="ECO:0000256" key="2">
    <source>
        <dbReference type="ARBA" id="ARBA00001947"/>
    </source>
</evidence>
<dbReference type="GO" id="GO:0005737">
    <property type="term" value="C:cytoplasm"/>
    <property type="evidence" value="ECO:0007669"/>
    <property type="project" value="UniProtKB-SubCell"/>
</dbReference>
<dbReference type="PANTHER" id="PTHR23422:SF11">
    <property type="entry name" value="DIPEPTIDYL PEPTIDASE 3"/>
    <property type="match status" value="1"/>
</dbReference>
<comment type="similarity">
    <text evidence="4">Belongs to the peptidase M49 family.</text>
</comment>
<evidence type="ECO:0000256" key="9">
    <source>
        <dbReference type="ARBA" id="ARBA00022723"/>
    </source>
</evidence>
<sequence>TSASNETEVHMVEKYIESFATGSLDAHKDGSRFWIKNKGPIIETYIGFIETYRDPSGVRGEFEGFVAVVNKPMSAKFSVLVEKAETLLKLLPWDQVLEKDTFLRPDFTSLDVVSFAGSGIPAGINIPNYDEIRQNEGFKNVSLGNVIPASYKDAKMPFVSSEDKALMDKYRVESFEVQVGLHELLGHGSGKLLRREKGELNFDEAAVKNILQAGEELKYYEEGETYDSVFTTIGSAYEECRAECVGLYLSLDKDVLRIFGHEGDEAEDVIYTNWLSMVFAGVAKALEMYAPATNAWLQAHSQARYAILQVMLEADGLLRIEERTGEDGNPDLLIKLERSKISTEGKRVIGDFLRKLQVFKATANVKGAKALFDKYTEVKEPWSKWRDIVLARRTPRKLFVQANTEISGEDIILRNYEASPSGLIKSWTDRFAGKEASLYKALTDIYNKDKDQFKF</sequence>
<dbReference type="GO" id="GO:0006508">
    <property type="term" value="P:proteolysis"/>
    <property type="evidence" value="ECO:0007669"/>
    <property type="project" value="UniProtKB-KW"/>
</dbReference>
<reference evidence="15" key="1">
    <citation type="submission" date="2023-07" db="EMBL/GenBank/DDBJ databases">
        <title>Chromosome-level genome assembly of Artemia franciscana.</title>
        <authorList>
            <person name="Jo E."/>
        </authorList>
    </citation>
    <scope>NUCLEOTIDE SEQUENCE</scope>
    <source>
        <tissue evidence="15">Whole body</tissue>
    </source>
</reference>
<evidence type="ECO:0000256" key="6">
    <source>
        <dbReference type="ARBA" id="ARBA00022438"/>
    </source>
</evidence>
<evidence type="ECO:0000256" key="1">
    <source>
        <dbReference type="ARBA" id="ARBA00001336"/>
    </source>
</evidence>
<evidence type="ECO:0000313" key="16">
    <source>
        <dbReference type="Proteomes" id="UP001187531"/>
    </source>
</evidence>
<protein>
    <recommendedName>
        <fullName evidence="5">dipeptidyl-peptidase III</fullName>
        <ecNumber evidence="5">3.4.14.4</ecNumber>
    </recommendedName>
    <alternativeName>
        <fullName evidence="13">Dipeptidyl aminopeptidase III</fullName>
    </alternativeName>
    <alternativeName>
        <fullName evidence="14">Dipeptidyl peptidase III</fullName>
    </alternativeName>
</protein>
<comment type="subcellular location">
    <subcellularLocation>
        <location evidence="3">Cytoplasm</location>
    </subcellularLocation>
</comment>
<evidence type="ECO:0000256" key="12">
    <source>
        <dbReference type="ARBA" id="ARBA00023049"/>
    </source>
</evidence>
<dbReference type="EMBL" id="JAVRJZ010000019">
    <property type="protein sequence ID" value="KAK2707503.1"/>
    <property type="molecule type" value="Genomic_DNA"/>
</dbReference>
<evidence type="ECO:0000256" key="11">
    <source>
        <dbReference type="ARBA" id="ARBA00022833"/>
    </source>
</evidence>
<accession>A0AA88KUG1</accession>
<dbReference type="AlphaFoldDB" id="A0AA88KUG1"/>
<dbReference type="Gene3D" id="3.30.540.30">
    <property type="match status" value="2"/>
</dbReference>
<evidence type="ECO:0000256" key="4">
    <source>
        <dbReference type="ARBA" id="ARBA00010200"/>
    </source>
</evidence>
<keyword evidence="16" id="KW-1185">Reference proteome</keyword>